<accession>A0A5N6QVP2</accession>
<dbReference type="EMBL" id="CM017322">
    <property type="protein sequence ID" value="KAE8010193.1"/>
    <property type="molecule type" value="Genomic_DNA"/>
</dbReference>
<dbReference type="AlphaFoldDB" id="A0A5N6QVP2"/>
<keyword evidence="3" id="KW-1185">Reference proteome</keyword>
<gene>
    <name evidence="2" type="ORF">FH972_006583</name>
</gene>
<feature type="region of interest" description="Disordered" evidence="1">
    <location>
        <begin position="263"/>
        <end position="308"/>
    </location>
</feature>
<dbReference type="InterPro" id="IPR012677">
    <property type="entry name" value="Nucleotide-bd_a/b_plait_sf"/>
</dbReference>
<protein>
    <recommendedName>
        <fullName evidence="4">RRM domain-containing protein</fullName>
    </recommendedName>
</protein>
<evidence type="ECO:0008006" key="4">
    <source>
        <dbReference type="Google" id="ProtNLM"/>
    </source>
</evidence>
<organism evidence="2 3">
    <name type="scientific">Carpinus fangiana</name>
    <dbReference type="NCBI Taxonomy" id="176857"/>
    <lineage>
        <taxon>Eukaryota</taxon>
        <taxon>Viridiplantae</taxon>
        <taxon>Streptophyta</taxon>
        <taxon>Embryophyta</taxon>
        <taxon>Tracheophyta</taxon>
        <taxon>Spermatophyta</taxon>
        <taxon>Magnoliopsida</taxon>
        <taxon>eudicotyledons</taxon>
        <taxon>Gunneridae</taxon>
        <taxon>Pentapetalae</taxon>
        <taxon>rosids</taxon>
        <taxon>fabids</taxon>
        <taxon>Fagales</taxon>
        <taxon>Betulaceae</taxon>
        <taxon>Carpinus</taxon>
    </lineage>
</organism>
<evidence type="ECO:0000313" key="2">
    <source>
        <dbReference type="EMBL" id="KAE8010193.1"/>
    </source>
</evidence>
<feature type="compositionally biased region" description="Polar residues" evidence="1">
    <location>
        <begin position="266"/>
        <end position="283"/>
    </location>
</feature>
<dbReference type="GO" id="GO:0003676">
    <property type="term" value="F:nucleic acid binding"/>
    <property type="evidence" value="ECO:0007669"/>
    <property type="project" value="InterPro"/>
</dbReference>
<dbReference type="InterPro" id="IPR035979">
    <property type="entry name" value="RBD_domain_sf"/>
</dbReference>
<evidence type="ECO:0000313" key="3">
    <source>
        <dbReference type="Proteomes" id="UP000327013"/>
    </source>
</evidence>
<dbReference type="Proteomes" id="UP000327013">
    <property type="component" value="Chromosome 2"/>
</dbReference>
<name>A0A5N6QVP2_9ROSI</name>
<sequence>MDIKVKWIPRKLNQGANRVVNKAIKSNIQDHKEKGSDELDETITYQTWMAMYGDSQIIKKWIDAGTIHYHANELEKKDELTTTFWTIIRNIHELIGSRDSKVKWIPRKLNQTTNRVVNKVRKSNIQDHEDKGSDETITYQTWITMYGGSQVNYKRGTDQSRGFGFITISTVEEAEKVVEMFHHYSFPVKSPLSQSVALPPGITPLSSGAHPLFSGELFGHRCLSVHRSPSRNQSLVLPPGITPFSSSAHPFFSGEFFGHRRLSIPRSPSRNHPISPPASSSATDEAIPPSLPSSLKTEQGIPKKNKYS</sequence>
<proteinExistence type="predicted"/>
<reference evidence="2 3" key="1">
    <citation type="submission" date="2019-06" db="EMBL/GenBank/DDBJ databases">
        <title>A chromosomal-level reference genome of Carpinus fangiana (Coryloideae, Betulaceae).</title>
        <authorList>
            <person name="Yang X."/>
            <person name="Wang Z."/>
            <person name="Zhang L."/>
            <person name="Hao G."/>
            <person name="Liu J."/>
            <person name="Yang Y."/>
        </authorList>
    </citation>
    <scope>NUCLEOTIDE SEQUENCE [LARGE SCALE GENOMIC DNA]</scope>
    <source>
        <strain evidence="2">Cfa_2016G</strain>
        <tissue evidence="2">Leaf</tissue>
    </source>
</reference>
<dbReference type="SUPFAM" id="SSF54928">
    <property type="entry name" value="RNA-binding domain, RBD"/>
    <property type="match status" value="1"/>
</dbReference>
<evidence type="ECO:0000256" key="1">
    <source>
        <dbReference type="SAM" id="MobiDB-lite"/>
    </source>
</evidence>
<dbReference type="Gene3D" id="3.30.70.330">
    <property type="match status" value="1"/>
</dbReference>